<feature type="non-terminal residue" evidence="7">
    <location>
        <position position="245"/>
    </location>
</feature>
<keyword evidence="4" id="KW-0472">Membrane</keyword>
<feature type="transmembrane region" description="Helical" evidence="4">
    <location>
        <begin position="20"/>
        <end position="41"/>
    </location>
</feature>
<keyword evidence="8" id="KW-1185">Reference proteome</keyword>
<dbReference type="SMART" id="SM00701">
    <property type="entry name" value="PGRP"/>
    <property type="match status" value="1"/>
</dbReference>
<dbReference type="SUPFAM" id="SSF55846">
    <property type="entry name" value="N-acetylmuramoyl-L-alanine amidase-like"/>
    <property type="match status" value="1"/>
</dbReference>
<dbReference type="CDD" id="cd06583">
    <property type="entry name" value="PGRP"/>
    <property type="match status" value="1"/>
</dbReference>
<dbReference type="PANTHER" id="PTHR11022:SF74">
    <property type="entry name" value="PEPTIDOGLYCAN-RECOGNITION PROTEIN SA"/>
    <property type="match status" value="1"/>
</dbReference>
<feature type="domain" description="N-acetylmuramoyl-L-alanine amidase" evidence="5">
    <location>
        <begin position="71"/>
        <end position="211"/>
    </location>
</feature>
<sequence length="245" mass="28412">MAFPVYLWHIIKNSSRAERLSCLIVLVLLITCVGLIVYFTIKAKNNADDFVDVAPHEWNISRQMWLAQHFITNFTTERFEPLKLVIIQHTVSPACPRFVICAAELRNMQSWFIRYYEYDIPYNFLIGNDGRVYEGRGWGIEGAHTFSYNRCSVGIGFIGDYREEFNVHTRVTELQQQRAKMILDEGVRLGHLVPDYIVLGGKDLRDTASPGSNLYNAIRKWEHYGHVNLWRNSTCEKMHGLPPLN</sequence>
<keyword evidence="4" id="KW-0812">Transmembrane</keyword>
<evidence type="ECO:0000259" key="5">
    <source>
        <dbReference type="SMART" id="SM00644"/>
    </source>
</evidence>
<evidence type="ECO:0000256" key="1">
    <source>
        <dbReference type="ARBA" id="ARBA00007553"/>
    </source>
</evidence>
<name>A0ABN8HK63_9NEOP</name>
<evidence type="ECO:0008006" key="9">
    <source>
        <dbReference type="Google" id="ProtNLM"/>
    </source>
</evidence>
<dbReference type="EMBL" id="OW152813">
    <property type="protein sequence ID" value="CAH2034862.1"/>
    <property type="molecule type" value="Genomic_DNA"/>
</dbReference>
<keyword evidence="4" id="KW-1133">Transmembrane helix</keyword>
<organism evidence="7 8">
    <name type="scientific">Iphiclides podalirius</name>
    <name type="common">scarce swallowtail</name>
    <dbReference type="NCBI Taxonomy" id="110791"/>
    <lineage>
        <taxon>Eukaryota</taxon>
        <taxon>Metazoa</taxon>
        <taxon>Ecdysozoa</taxon>
        <taxon>Arthropoda</taxon>
        <taxon>Hexapoda</taxon>
        <taxon>Insecta</taxon>
        <taxon>Pterygota</taxon>
        <taxon>Neoptera</taxon>
        <taxon>Endopterygota</taxon>
        <taxon>Lepidoptera</taxon>
        <taxon>Glossata</taxon>
        <taxon>Ditrysia</taxon>
        <taxon>Papilionoidea</taxon>
        <taxon>Papilionidae</taxon>
        <taxon>Papilioninae</taxon>
        <taxon>Iphiclides</taxon>
    </lineage>
</organism>
<evidence type="ECO:0000256" key="4">
    <source>
        <dbReference type="SAM" id="Phobius"/>
    </source>
</evidence>
<accession>A0ABN8HK63</accession>
<evidence type="ECO:0000256" key="3">
    <source>
        <dbReference type="ARBA" id="ARBA00022859"/>
    </source>
</evidence>
<dbReference type="Proteomes" id="UP000837857">
    <property type="component" value="Chromosome 1"/>
</dbReference>
<comment type="similarity">
    <text evidence="1">Belongs to the N-acetylmuramoyl-L-alanine amidase 2 family.</text>
</comment>
<dbReference type="Pfam" id="PF01510">
    <property type="entry name" value="Amidase_2"/>
    <property type="match status" value="1"/>
</dbReference>
<keyword evidence="2" id="KW-0399">Innate immunity</keyword>
<reference evidence="7" key="1">
    <citation type="submission" date="2022-03" db="EMBL/GenBank/DDBJ databases">
        <authorList>
            <person name="Martin H S."/>
        </authorList>
    </citation>
    <scope>NUCLEOTIDE SEQUENCE</scope>
</reference>
<dbReference type="PANTHER" id="PTHR11022">
    <property type="entry name" value="PEPTIDOGLYCAN RECOGNITION PROTEIN"/>
    <property type="match status" value="1"/>
</dbReference>
<protein>
    <recommendedName>
        <fullName evidence="9">Peptidoglycan-recognition protein</fullName>
    </recommendedName>
</protein>
<feature type="domain" description="Peptidoglycan recognition protein family" evidence="6">
    <location>
        <begin position="60"/>
        <end position="205"/>
    </location>
</feature>
<dbReference type="Gene3D" id="3.40.80.10">
    <property type="entry name" value="Peptidoglycan recognition protein-like"/>
    <property type="match status" value="1"/>
</dbReference>
<dbReference type="InterPro" id="IPR036505">
    <property type="entry name" value="Amidase/PGRP_sf"/>
</dbReference>
<dbReference type="InterPro" id="IPR006619">
    <property type="entry name" value="PGRP_domain_met/bac"/>
</dbReference>
<evidence type="ECO:0000313" key="8">
    <source>
        <dbReference type="Proteomes" id="UP000837857"/>
    </source>
</evidence>
<dbReference type="SMART" id="SM00644">
    <property type="entry name" value="Ami_2"/>
    <property type="match status" value="1"/>
</dbReference>
<dbReference type="InterPro" id="IPR015510">
    <property type="entry name" value="PGRP"/>
</dbReference>
<evidence type="ECO:0000256" key="2">
    <source>
        <dbReference type="ARBA" id="ARBA00022588"/>
    </source>
</evidence>
<proteinExistence type="inferred from homology"/>
<evidence type="ECO:0000313" key="7">
    <source>
        <dbReference type="EMBL" id="CAH2034862.1"/>
    </source>
</evidence>
<evidence type="ECO:0000259" key="6">
    <source>
        <dbReference type="SMART" id="SM00701"/>
    </source>
</evidence>
<keyword evidence="3" id="KW-0391">Immunity</keyword>
<gene>
    <name evidence="7" type="ORF">IPOD504_LOCUS321</name>
</gene>
<dbReference type="InterPro" id="IPR002502">
    <property type="entry name" value="Amidase_domain"/>
</dbReference>